<evidence type="ECO:0000256" key="5">
    <source>
        <dbReference type="ARBA" id="ARBA00023157"/>
    </source>
</evidence>
<dbReference type="GO" id="GO:0005125">
    <property type="term" value="F:cytokine activity"/>
    <property type="evidence" value="ECO:0007669"/>
    <property type="project" value="InterPro"/>
</dbReference>
<comment type="similarity">
    <text evidence="2">Belongs to the IL-6 superfamily.</text>
</comment>
<dbReference type="InterPro" id="IPR009079">
    <property type="entry name" value="4_helix_cytokine-like_core"/>
</dbReference>
<keyword evidence="6" id="KW-0325">Glycoprotein</keyword>
<dbReference type="InterPro" id="IPR040117">
    <property type="entry name" value="GCSF/MGF"/>
</dbReference>
<dbReference type="Proteomes" id="UP000533896">
    <property type="component" value="Unassembled WGS sequence"/>
</dbReference>
<dbReference type="GO" id="GO:0006955">
    <property type="term" value="P:immune response"/>
    <property type="evidence" value="ECO:0007669"/>
    <property type="project" value="InterPro"/>
</dbReference>
<dbReference type="GO" id="GO:0045639">
    <property type="term" value="P:positive regulation of myeloid cell differentiation"/>
    <property type="evidence" value="ECO:0007669"/>
    <property type="project" value="InterPro"/>
</dbReference>
<dbReference type="GO" id="GO:0008083">
    <property type="term" value="F:growth factor activity"/>
    <property type="evidence" value="ECO:0007669"/>
    <property type="project" value="UniProtKB-KW"/>
</dbReference>
<protein>
    <submittedName>
        <fullName evidence="8">MGF factor</fullName>
    </submittedName>
</protein>
<proteinExistence type="inferred from homology"/>
<dbReference type="EMBL" id="VWYV01001910">
    <property type="protein sequence ID" value="NXE15775.1"/>
    <property type="molecule type" value="Genomic_DNA"/>
</dbReference>
<feature type="non-terminal residue" evidence="8">
    <location>
        <position position="205"/>
    </location>
</feature>
<accession>A0A7K8KK90</accession>
<dbReference type="PRINTS" id="PR00433">
    <property type="entry name" value="IL6GCSFMGF"/>
</dbReference>
<dbReference type="PRINTS" id="PR00434">
    <property type="entry name" value="INTERLEUKIN6"/>
</dbReference>
<name>A0A7K8KK90_9AVES</name>
<dbReference type="SMART" id="SM00126">
    <property type="entry name" value="IL6"/>
    <property type="match status" value="1"/>
</dbReference>
<evidence type="ECO:0000256" key="4">
    <source>
        <dbReference type="ARBA" id="ARBA00023030"/>
    </source>
</evidence>
<gene>
    <name evidence="8" type="primary">Mgf</name>
    <name evidence="8" type="ORF">LOPRUF_R02317</name>
</gene>
<dbReference type="GO" id="GO:0005130">
    <property type="term" value="F:granulocyte colony-stimulating factor receptor binding"/>
    <property type="evidence" value="ECO:0007669"/>
    <property type="project" value="TreeGrafter"/>
</dbReference>
<keyword evidence="7" id="KW-0732">Signal</keyword>
<dbReference type="SUPFAM" id="SSF47266">
    <property type="entry name" value="4-helical cytokines"/>
    <property type="match status" value="1"/>
</dbReference>
<organism evidence="8 9">
    <name type="scientific">Lophotis ruficrista</name>
    <dbReference type="NCBI Taxonomy" id="172689"/>
    <lineage>
        <taxon>Eukaryota</taxon>
        <taxon>Metazoa</taxon>
        <taxon>Chordata</taxon>
        <taxon>Craniata</taxon>
        <taxon>Vertebrata</taxon>
        <taxon>Euteleostomi</taxon>
        <taxon>Archelosauria</taxon>
        <taxon>Archosauria</taxon>
        <taxon>Dinosauria</taxon>
        <taxon>Saurischia</taxon>
        <taxon>Theropoda</taxon>
        <taxon>Coelurosauria</taxon>
        <taxon>Aves</taxon>
        <taxon>Neognathae</taxon>
        <taxon>Neoaves</taxon>
        <taxon>Otidimorphae</taxon>
        <taxon>Otidiformes</taxon>
        <taxon>Otididae</taxon>
        <taxon>Lophotis</taxon>
    </lineage>
</organism>
<evidence type="ECO:0000256" key="7">
    <source>
        <dbReference type="SAM" id="SignalP"/>
    </source>
</evidence>
<dbReference type="GO" id="GO:0005576">
    <property type="term" value="C:extracellular region"/>
    <property type="evidence" value="ECO:0007669"/>
    <property type="project" value="UniProtKB-SubCell"/>
</dbReference>
<dbReference type="InterPro" id="IPR030474">
    <property type="entry name" value="IL-6/GCSF/MGF"/>
</dbReference>
<evidence type="ECO:0000313" key="8">
    <source>
        <dbReference type="EMBL" id="NXE15775.1"/>
    </source>
</evidence>
<comment type="subcellular location">
    <subcellularLocation>
        <location evidence="1">Secreted</location>
    </subcellularLocation>
</comment>
<evidence type="ECO:0000256" key="3">
    <source>
        <dbReference type="ARBA" id="ARBA00022525"/>
    </source>
</evidence>
<feature type="chain" id="PRO_5029695973" evidence="7">
    <location>
        <begin position="28"/>
        <end position="205"/>
    </location>
</feature>
<feature type="signal peptide" evidence="7">
    <location>
        <begin position="1"/>
        <end position="27"/>
    </location>
</feature>
<dbReference type="InterPro" id="IPR030473">
    <property type="entry name" value="IL6/GCSF/MGF_CS"/>
</dbReference>
<dbReference type="PROSITE" id="PS00254">
    <property type="entry name" value="INTERLEUKIN_6"/>
    <property type="match status" value="1"/>
</dbReference>
<evidence type="ECO:0000256" key="1">
    <source>
        <dbReference type="ARBA" id="ARBA00004613"/>
    </source>
</evidence>
<dbReference type="AlphaFoldDB" id="A0A7K8KK90"/>
<dbReference type="PANTHER" id="PTHR10511">
    <property type="entry name" value="GRANULOCYTE COLONY-STIMULATING FACTOR"/>
    <property type="match status" value="1"/>
</dbReference>
<keyword evidence="3" id="KW-0964">Secreted</keyword>
<reference evidence="8 9" key="1">
    <citation type="submission" date="2019-09" db="EMBL/GenBank/DDBJ databases">
        <title>Bird 10,000 Genomes (B10K) Project - Family phase.</title>
        <authorList>
            <person name="Zhang G."/>
        </authorList>
    </citation>
    <scope>NUCLEOTIDE SEQUENCE [LARGE SCALE GENOMIC DNA]</scope>
    <source>
        <strain evidence="8">B10K-CU-031-23</strain>
    </source>
</reference>
<evidence type="ECO:0000313" key="9">
    <source>
        <dbReference type="Proteomes" id="UP000533896"/>
    </source>
</evidence>
<evidence type="ECO:0000256" key="6">
    <source>
        <dbReference type="ARBA" id="ARBA00023180"/>
    </source>
</evidence>
<dbReference type="Pfam" id="PF16647">
    <property type="entry name" value="GCSF"/>
    <property type="match status" value="1"/>
</dbReference>
<sequence length="205" mass="22652">VLSRCPAGALALLLGTLLWAPWRALHGAPLAELSGDQDFQLFLHKNLEFTRKIKGDVAALQRVVCDTFQLCKEEELLLVRQDLGIGQAPLEQCHSRTFRAEACFSQIRDGLRAYHGSLAAVLELLPGHAGLVETLQLDAANLSSNIQQQMEDLGLATVTYPTEGPGPLPTFSSHFHHQVGGFFILANFQRFLETAYRALRHLARL</sequence>
<keyword evidence="9" id="KW-1185">Reference proteome</keyword>
<feature type="non-terminal residue" evidence="8">
    <location>
        <position position="1"/>
    </location>
</feature>
<evidence type="ECO:0000256" key="2">
    <source>
        <dbReference type="ARBA" id="ARBA00007432"/>
    </source>
</evidence>
<keyword evidence="4" id="KW-0339">Growth factor</keyword>
<dbReference type="PANTHER" id="PTHR10511:SF2">
    <property type="entry name" value="GRANULOCYTE COLONY-STIMULATING FACTOR"/>
    <property type="match status" value="1"/>
</dbReference>
<keyword evidence="5" id="KW-1015">Disulfide bond</keyword>
<dbReference type="Gene3D" id="1.20.1250.10">
    <property type="match status" value="1"/>
</dbReference>
<comment type="caution">
    <text evidence="8">The sequence shown here is derived from an EMBL/GenBank/DDBJ whole genome shotgun (WGS) entry which is preliminary data.</text>
</comment>
<dbReference type="OrthoDB" id="9896489at2759"/>